<reference evidence="1" key="1">
    <citation type="journal article" date="2014" name="Int. J. Syst. Evol. Microbiol.">
        <title>Complete genome sequence of Corynebacterium casei LMG S-19264T (=DSM 44701T), isolated from a smear-ripened cheese.</title>
        <authorList>
            <consortium name="US DOE Joint Genome Institute (JGI-PGF)"/>
            <person name="Walter F."/>
            <person name="Albersmeier A."/>
            <person name="Kalinowski J."/>
            <person name="Ruckert C."/>
        </authorList>
    </citation>
    <scope>NUCLEOTIDE SEQUENCE</scope>
    <source>
        <strain evidence="1">CGMCC 1.12187</strain>
    </source>
</reference>
<keyword evidence="2" id="KW-1185">Reference proteome</keyword>
<name>A0A917GSM3_9MICC</name>
<evidence type="ECO:0000313" key="1">
    <source>
        <dbReference type="EMBL" id="GGG55153.1"/>
    </source>
</evidence>
<comment type="caution">
    <text evidence="1">The sequence shown here is derived from an EMBL/GenBank/DDBJ whole genome shotgun (WGS) entry which is preliminary data.</text>
</comment>
<dbReference type="EMBL" id="BMEQ01000007">
    <property type="protein sequence ID" value="GGG55153.1"/>
    <property type="molecule type" value="Genomic_DNA"/>
</dbReference>
<dbReference type="AlphaFoldDB" id="A0A917GSM3"/>
<evidence type="ECO:0000313" key="2">
    <source>
        <dbReference type="Proteomes" id="UP000638848"/>
    </source>
</evidence>
<gene>
    <name evidence="1" type="ORF">GCM10011374_17640</name>
</gene>
<dbReference type="Proteomes" id="UP000638848">
    <property type="component" value="Unassembled WGS sequence"/>
</dbReference>
<accession>A0A917GSM3</accession>
<sequence>MVGAVVVEVDSIEVAVMSAYLFRVVLREAVRVRAGAPEIWGGCSSAEP</sequence>
<protein>
    <submittedName>
        <fullName evidence="1">Uncharacterized protein</fullName>
    </submittedName>
</protein>
<organism evidence="1 2">
    <name type="scientific">Kocuria dechangensis</name>
    <dbReference type="NCBI Taxonomy" id="1176249"/>
    <lineage>
        <taxon>Bacteria</taxon>
        <taxon>Bacillati</taxon>
        <taxon>Actinomycetota</taxon>
        <taxon>Actinomycetes</taxon>
        <taxon>Micrococcales</taxon>
        <taxon>Micrococcaceae</taxon>
        <taxon>Kocuria</taxon>
    </lineage>
</organism>
<reference evidence="1" key="2">
    <citation type="submission" date="2020-09" db="EMBL/GenBank/DDBJ databases">
        <authorList>
            <person name="Sun Q."/>
            <person name="Zhou Y."/>
        </authorList>
    </citation>
    <scope>NUCLEOTIDE SEQUENCE</scope>
    <source>
        <strain evidence="1">CGMCC 1.12187</strain>
    </source>
</reference>
<proteinExistence type="predicted"/>